<dbReference type="PROSITE" id="PS50949">
    <property type="entry name" value="HTH_GNTR"/>
    <property type="match status" value="1"/>
</dbReference>
<dbReference type="InterPro" id="IPR004839">
    <property type="entry name" value="Aminotransferase_I/II_large"/>
</dbReference>
<dbReference type="RefSeq" id="WP_209905219.1">
    <property type="nucleotide sequence ID" value="NZ_BAAAJW010000013.1"/>
</dbReference>
<gene>
    <name evidence="7" type="ORF">JOF43_004350</name>
</gene>
<dbReference type="EMBL" id="JAGIOD010000002">
    <property type="protein sequence ID" value="MBP2384361.1"/>
    <property type="molecule type" value="Genomic_DNA"/>
</dbReference>
<dbReference type="InterPro" id="IPR015421">
    <property type="entry name" value="PyrdxlP-dep_Trfase_major"/>
</dbReference>
<comment type="caution">
    <text evidence="7">The sequence shown here is derived from an EMBL/GenBank/DDBJ whole genome shotgun (WGS) entry which is preliminary data.</text>
</comment>
<dbReference type="InterPro" id="IPR051446">
    <property type="entry name" value="HTH_trans_reg/aminotransferase"/>
</dbReference>
<evidence type="ECO:0000313" key="8">
    <source>
        <dbReference type="Proteomes" id="UP001519290"/>
    </source>
</evidence>
<dbReference type="PRINTS" id="PR00035">
    <property type="entry name" value="HTHGNTR"/>
</dbReference>
<comment type="similarity">
    <text evidence="1">In the C-terminal section; belongs to the class-I pyridoxal-phosphate-dependent aminotransferase family.</text>
</comment>
<dbReference type="InterPro" id="IPR000524">
    <property type="entry name" value="Tscrpt_reg_HTH_GntR"/>
</dbReference>
<proteinExistence type="inferred from homology"/>
<dbReference type="InterPro" id="IPR036388">
    <property type="entry name" value="WH-like_DNA-bd_sf"/>
</dbReference>
<dbReference type="PANTHER" id="PTHR46577">
    <property type="entry name" value="HTH-TYPE TRANSCRIPTIONAL REGULATORY PROTEIN GABR"/>
    <property type="match status" value="1"/>
</dbReference>
<keyword evidence="4 7" id="KW-0238">DNA-binding</keyword>
<dbReference type="CDD" id="cd07377">
    <property type="entry name" value="WHTH_GntR"/>
    <property type="match status" value="1"/>
</dbReference>
<dbReference type="Pfam" id="PF00392">
    <property type="entry name" value="GntR"/>
    <property type="match status" value="1"/>
</dbReference>
<keyword evidence="2" id="KW-0663">Pyridoxal phosphate</keyword>
<dbReference type="Gene3D" id="3.40.640.10">
    <property type="entry name" value="Type I PLP-dependent aspartate aminotransferase-like (Major domain)"/>
    <property type="match status" value="1"/>
</dbReference>
<evidence type="ECO:0000259" key="6">
    <source>
        <dbReference type="PROSITE" id="PS50949"/>
    </source>
</evidence>
<dbReference type="SMART" id="SM00345">
    <property type="entry name" value="HTH_GNTR"/>
    <property type="match status" value="1"/>
</dbReference>
<dbReference type="Pfam" id="PF00155">
    <property type="entry name" value="Aminotran_1_2"/>
    <property type="match status" value="1"/>
</dbReference>
<keyword evidence="8" id="KW-1185">Reference proteome</keyword>
<keyword evidence="3" id="KW-0805">Transcription regulation</keyword>
<evidence type="ECO:0000256" key="1">
    <source>
        <dbReference type="ARBA" id="ARBA00005384"/>
    </source>
</evidence>
<dbReference type="PANTHER" id="PTHR46577:SF1">
    <property type="entry name" value="HTH-TYPE TRANSCRIPTIONAL REGULATORY PROTEIN GABR"/>
    <property type="match status" value="1"/>
</dbReference>
<protein>
    <submittedName>
        <fullName evidence="7">DNA-binding transcriptional MocR family regulator</fullName>
    </submittedName>
</protein>
<reference evidence="7 8" key="1">
    <citation type="submission" date="2021-03" db="EMBL/GenBank/DDBJ databases">
        <title>Sequencing the genomes of 1000 actinobacteria strains.</title>
        <authorList>
            <person name="Klenk H.-P."/>
        </authorList>
    </citation>
    <scope>NUCLEOTIDE SEQUENCE [LARGE SCALE GENOMIC DNA]</scope>
    <source>
        <strain evidence="7 8">DSM 14566</strain>
    </source>
</reference>
<organism evidence="7 8">
    <name type="scientific">Brachybacterium sacelli</name>
    <dbReference type="NCBI Taxonomy" id="173364"/>
    <lineage>
        <taxon>Bacteria</taxon>
        <taxon>Bacillati</taxon>
        <taxon>Actinomycetota</taxon>
        <taxon>Actinomycetes</taxon>
        <taxon>Micrococcales</taxon>
        <taxon>Dermabacteraceae</taxon>
        <taxon>Brachybacterium</taxon>
    </lineage>
</organism>
<evidence type="ECO:0000313" key="7">
    <source>
        <dbReference type="EMBL" id="MBP2384361.1"/>
    </source>
</evidence>
<dbReference type="Proteomes" id="UP001519290">
    <property type="component" value="Unassembled WGS sequence"/>
</dbReference>
<dbReference type="SUPFAM" id="SSF53383">
    <property type="entry name" value="PLP-dependent transferases"/>
    <property type="match status" value="1"/>
</dbReference>
<evidence type="ECO:0000256" key="5">
    <source>
        <dbReference type="ARBA" id="ARBA00023163"/>
    </source>
</evidence>
<evidence type="ECO:0000256" key="2">
    <source>
        <dbReference type="ARBA" id="ARBA00022898"/>
    </source>
</evidence>
<feature type="domain" description="HTH gntR-type" evidence="6">
    <location>
        <begin position="26"/>
        <end position="94"/>
    </location>
</feature>
<dbReference type="InterPro" id="IPR015424">
    <property type="entry name" value="PyrdxlP-dep_Trfase"/>
</dbReference>
<dbReference type="CDD" id="cd00609">
    <property type="entry name" value="AAT_like"/>
    <property type="match status" value="1"/>
</dbReference>
<dbReference type="InterPro" id="IPR036390">
    <property type="entry name" value="WH_DNA-bd_sf"/>
</dbReference>
<accession>A0ABS4X7N5</accession>
<keyword evidence="5" id="KW-0804">Transcription</keyword>
<dbReference type="Gene3D" id="1.10.10.10">
    <property type="entry name" value="Winged helix-like DNA-binding domain superfamily/Winged helix DNA-binding domain"/>
    <property type="match status" value="1"/>
</dbReference>
<dbReference type="SUPFAM" id="SSF46785">
    <property type="entry name" value="Winged helix' DNA-binding domain"/>
    <property type="match status" value="1"/>
</dbReference>
<name>A0ABS4X7N5_9MICO</name>
<evidence type="ECO:0000256" key="3">
    <source>
        <dbReference type="ARBA" id="ARBA00023015"/>
    </source>
</evidence>
<sequence>MGDAGMMRLEANALAVLLGQWHSGTGAAHRGLSEALQRLIVDGRLALGVKLPSERTLAEALHVSRTTTSTAYRNLVASGFLQTNSRTRAVVTLPATSLETLRPHRVEDVIDFSSASPAAPGELIHEAFRAATDYMPRHFAGNGYERAGIAELRRAIADRYSRRGLPTGPDQIMVTHGAQHALALVAHELLPRNGRVVIEHPTYPNAIRVFLDRSARITPISVADGWDAERFSAASRTADLTYLTPEFQNPTGLTMTEDVRRSMRLSSPTIVDETLLDVDAGPCSFSPMTPLAAYHPQMVTIGSLSKSVWGGLRVGWVRAGTNLIDRLVRSRSLFDLGNPVLEQLAAAELIAGDRIRDDGPRLARHRALNALGTALSTQLPGVTYAVPAGGVGLWVRLAEPISTRMANTAPDHGLLLAAGPRYGVGGAFERYLRLPFTLPGDELRDGVDRLAALYSAVLAGRTGHHPPCAIA</sequence>
<evidence type="ECO:0000256" key="4">
    <source>
        <dbReference type="ARBA" id="ARBA00023125"/>
    </source>
</evidence>
<dbReference type="GO" id="GO:0003677">
    <property type="term" value="F:DNA binding"/>
    <property type="evidence" value="ECO:0007669"/>
    <property type="project" value="UniProtKB-KW"/>
</dbReference>